<name>A0A0F9EVJ2_9ZZZZ</name>
<reference evidence="1" key="1">
    <citation type="journal article" date="2015" name="Nature">
        <title>Complex archaea that bridge the gap between prokaryotes and eukaryotes.</title>
        <authorList>
            <person name="Spang A."/>
            <person name="Saw J.H."/>
            <person name="Jorgensen S.L."/>
            <person name="Zaremba-Niedzwiedzka K."/>
            <person name="Martijn J."/>
            <person name="Lind A.E."/>
            <person name="van Eijk R."/>
            <person name="Schleper C."/>
            <person name="Guy L."/>
            <person name="Ettema T.J."/>
        </authorList>
    </citation>
    <scope>NUCLEOTIDE SEQUENCE</scope>
</reference>
<feature type="non-terminal residue" evidence="1">
    <location>
        <position position="78"/>
    </location>
</feature>
<dbReference type="EMBL" id="LAZR01023539">
    <property type="protein sequence ID" value="KKL78173.1"/>
    <property type="molecule type" value="Genomic_DNA"/>
</dbReference>
<accession>A0A0F9EVJ2</accession>
<gene>
    <name evidence="1" type="ORF">LCGC14_2027540</name>
</gene>
<protein>
    <submittedName>
        <fullName evidence="1">Uncharacterized protein</fullName>
    </submittedName>
</protein>
<evidence type="ECO:0000313" key="1">
    <source>
        <dbReference type="EMBL" id="KKL78173.1"/>
    </source>
</evidence>
<organism evidence="1">
    <name type="scientific">marine sediment metagenome</name>
    <dbReference type="NCBI Taxonomy" id="412755"/>
    <lineage>
        <taxon>unclassified sequences</taxon>
        <taxon>metagenomes</taxon>
        <taxon>ecological metagenomes</taxon>
    </lineage>
</organism>
<sequence length="78" mass="8783">MRTPTYLSYSSVSMFEKTPDEFFLKYLAENRPGRLPQTEPMSVGSSFDAYVKAALHTRLFGAGANAEYEFDALFTSQV</sequence>
<dbReference type="AlphaFoldDB" id="A0A0F9EVJ2"/>
<comment type="caution">
    <text evidence="1">The sequence shown here is derived from an EMBL/GenBank/DDBJ whole genome shotgun (WGS) entry which is preliminary data.</text>
</comment>
<proteinExistence type="predicted"/>